<dbReference type="InterPro" id="IPR029058">
    <property type="entry name" value="AB_hydrolase_fold"/>
</dbReference>
<sequence>MSSKATAKRAAIGAAAVSSSAAAGAAGAALGAAAYFARRVLTPDRRKPDDCEVLSTATDSVVLAANAETVVPGRYGLWLDGSRGHIRIGEILDRDEATVRRRIEAQDFGIIRPGPARWNGYYYCSPPEISLGLATRHVEIVTDLGPMPAWLIPGMGDGSRWAILVHGRGARREETIRAIPPVLAARHTVLVPSYRNDEGAPPGPDGRYNLGLSEWRDIESAIAYAVAEGARDVTLVGWSMGGAIVLQVLAQSALASAVTRVVLDGPVVDWTNVLAHHARAHGVPSPVGDLSRTIMGKKWSRRLVGVHDTVDVAQTNWVARAAELHHPILLIHSIDDEFVPAGPSLALAEARPDLVTVVHWELARHCKEWNTDPARWEYAVSDFLKA</sequence>
<dbReference type="EMBL" id="BAAAPN010000034">
    <property type="protein sequence ID" value="GAA1755329.1"/>
    <property type="molecule type" value="Genomic_DNA"/>
</dbReference>
<protein>
    <submittedName>
        <fullName evidence="3">Alpha/beta fold hydrolase</fullName>
    </submittedName>
</protein>
<dbReference type="GO" id="GO:0016787">
    <property type="term" value="F:hydrolase activity"/>
    <property type="evidence" value="ECO:0007669"/>
    <property type="project" value="UniProtKB-KW"/>
</dbReference>
<evidence type="ECO:0000313" key="4">
    <source>
        <dbReference type="Proteomes" id="UP001501475"/>
    </source>
</evidence>
<evidence type="ECO:0000256" key="1">
    <source>
        <dbReference type="SAM" id="SignalP"/>
    </source>
</evidence>
<keyword evidence="1" id="KW-0732">Signal</keyword>
<evidence type="ECO:0000259" key="2">
    <source>
        <dbReference type="Pfam" id="PF12697"/>
    </source>
</evidence>
<feature type="domain" description="AB hydrolase-1" evidence="2">
    <location>
        <begin position="163"/>
        <end position="369"/>
    </location>
</feature>
<proteinExistence type="predicted"/>
<keyword evidence="4" id="KW-1185">Reference proteome</keyword>
<evidence type="ECO:0000313" key="3">
    <source>
        <dbReference type="EMBL" id="GAA1755329.1"/>
    </source>
</evidence>
<feature type="chain" id="PRO_5045547436" evidence="1">
    <location>
        <begin position="26"/>
        <end position="386"/>
    </location>
</feature>
<dbReference type="RefSeq" id="WP_344064017.1">
    <property type="nucleotide sequence ID" value="NZ_BAAAPN010000034.1"/>
</dbReference>
<dbReference type="Pfam" id="PF12697">
    <property type="entry name" value="Abhydrolase_6"/>
    <property type="match status" value="1"/>
</dbReference>
<dbReference type="Gene3D" id="3.40.50.1820">
    <property type="entry name" value="alpha/beta hydrolase"/>
    <property type="match status" value="1"/>
</dbReference>
<gene>
    <name evidence="3" type="ORF">GCM10009810_13890</name>
</gene>
<reference evidence="3 4" key="1">
    <citation type="journal article" date="2019" name="Int. J. Syst. Evol. Microbiol.">
        <title>The Global Catalogue of Microorganisms (GCM) 10K type strain sequencing project: providing services to taxonomists for standard genome sequencing and annotation.</title>
        <authorList>
            <consortium name="The Broad Institute Genomics Platform"/>
            <consortium name="The Broad Institute Genome Sequencing Center for Infectious Disease"/>
            <person name="Wu L."/>
            <person name="Ma J."/>
        </authorList>
    </citation>
    <scope>NUCLEOTIDE SEQUENCE [LARGE SCALE GENOMIC DNA]</scope>
    <source>
        <strain evidence="3 4">JCM 15591</strain>
    </source>
</reference>
<dbReference type="InterPro" id="IPR000073">
    <property type="entry name" value="AB_hydrolase_1"/>
</dbReference>
<accession>A0ABN2KGM5</accession>
<dbReference type="SUPFAM" id="SSF53474">
    <property type="entry name" value="alpha/beta-Hydrolases"/>
    <property type="match status" value="1"/>
</dbReference>
<name>A0ABN2KGM5_9MICO</name>
<organism evidence="3 4">
    <name type="scientific">Nostocoides vanveenii</name>
    <dbReference type="NCBI Taxonomy" id="330835"/>
    <lineage>
        <taxon>Bacteria</taxon>
        <taxon>Bacillati</taxon>
        <taxon>Actinomycetota</taxon>
        <taxon>Actinomycetes</taxon>
        <taxon>Micrococcales</taxon>
        <taxon>Intrasporangiaceae</taxon>
        <taxon>Nostocoides</taxon>
    </lineage>
</organism>
<keyword evidence="3" id="KW-0378">Hydrolase</keyword>
<feature type="signal peptide" evidence="1">
    <location>
        <begin position="1"/>
        <end position="25"/>
    </location>
</feature>
<dbReference type="Proteomes" id="UP001501475">
    <property type="component" value="Unassembled WGS sequence"/>
</dbReference>
<comment type="caution">
    <text evidence="3">The sequence shown here is derived from an EMBL/GenBank/DDBJ whole genome shotgun (WGS) entry which is preliminary data.</text>
</comment>